<gene>
    <name evidence="1" type="ORF">PUN50_05550</name>
</gene>
<evidence type="ECO:0000313" key="2">
    <source>
        <dbReference type="Proteomes" id="UP001219537"/>
    </source>
</evidence>
<protein>
    <submittedName>
        <fullName evidence="1">Uncharacterized protein</fullName>
    </submittedName>
</protein>
<dbReference type="RefSeq" id="WP_043883347.1">
    <property type="nucleotide sequence ID" value="NZ_CP117988.1"/>
</dbReference>
<organism evidence="1 2">
    <name type="scientific">Vibrio campbellii</name>
    <dbReference type="NCBI Taxonomy" id="680"/>
    <lineage>
        <taxon>Bacteria</taxon>
        <taxon>Pseudomonadati</taxon>
        <taxon>Pseudomonadota</taxon>
        <taxon>Gammaproteobacteria</taxon>
        <taxon>Vibrionales</taxon>
        <taxon>Vibrionaceae</taxon>
        <taxon>Vibrio</taxon>
    </lineage>
</organism>
<sequence>MSTLKSRVASPRDFVSGIERAAIEEIITQHTYTEVNFNSVRATLPKLLSGSIELVKVNNRVSGDFFACSPDGLASIIKDVFDSQQTALSFFDGMESFETKEKIGMAALDNLHPRASEYGKEDVDTLKGLLER</sequence>
<accession>A0AAQ2Y146</accession>
<dbReference type="AlphaFoldDB" id="A0AAQ2Y146"/>
<name>A0AAQ2Y146_9VIBR</name>
<proteinExistence type="predicted"/>
<evidence type="ECO:0000313" key="1">
    <source>
        <dbReference type="EMBL" id="WDG09340.1"/>
    </source>
</evidence>
<dbReference type="EMBL" id="CP117988">
    <property type="protein sequence ID" value="WDG09340.1"/>
    <property type="molecule type" value="Genomic_DNA"/>
</dbReference>
<reference evidence="1" key="1">
    <citation type="submission" date="2023-02" db="EMBL/GenBank/DDBJ databases">
        <title>Isolation, identification, and genome analysis of Vibrio campbellii in the Penaeus vannamei larvae stage.</title>
        <authorList>
            <person name="Huang T."/>
            <person name="Zhang B."/>
        </authorList>
    </citation>
    <scope>NUCLEOTIDE SEQUENCE</scope>
    <source>
        <strain evidence="1">20220413_1</strain>
    </source>
</reference>
<dbReference type="Proteomes" id="UP001219537">
    <property type="component" value="Chromosome 1"/>
</dbReference>